<accession>A0A840BY37</accession>
<keyword evidence="2" id="KW-0732">Signal</keyword>
<protein>
    <submittedName>
        <fullName evidence="3">Uncharacterized protein</fullName>
    </submittedName>
</protein>
<keyword evidence="4" id="KW-1185">Reference proteome</keyword>
<evidence type="ECO:0000313" key="3">
    <source>
        <dbReference type="EMBL" id="MBB4018024.1"/>
    </source>
</evidence>
<gene>
    <name evidence="3" type="ORF">GGR16_003058</name>
</gene>
<dbReference type="RefSeq" id="WP_019400389.1">
    <property type="nucleotide sequence ID" value="NZ_JACIEN010000003.1"/>
</dbReference>
<dbReference type="EMBL" id="JACIEN010000003">
    <property type="protein sequence ID" value="MBB4018024.1"/>
    <property type="molecule type" value="Genomic_DNA"/>
</dbReference>
<sequence>MRSACARRRLRLLSAAAVVVAAASAPASASEAMPATAPLPPVRPPPEGQAMPLEEWQAFDQSFSFNAEMWTDSPQEPIWAEMSAIAAQLLRRGNRRAIAPILTLAPVARGIKETDAGLSGPLAVRQEKAFGLRLRTGQGVSFATEFKSGEGTWQPVDTRLAWRVARQMPADEGWVWSAGFGGGLPVGHAPYSQTLDVALGRRFRGGEGAWSVMPELAVNTVYTSHGAERWQTTLRPQVKAKVDVLKSADDRLKLYLESSVGYALPVGADAAGLSAGTRLNLIFRPGG</sequence>
<evidence type="ECO:0000313" key="4">
    <source>
        <dbReference type="Proteomes" id="UP000577362"/>
    </source>
</evidence>
<name>A0A840BY37_9HYPH</name>
<evidence type="ECO:0000256" key="2">
    <source>
        <dbReference type="SAM" id="SignalP"/>
    </source>
</evidence>
<reference evidence="3 4" key="1">
    <citation type="submission" date="2020-08" db="EMBL/GenBank/DDBJ databases">
        <title>Genomic Encyclopedia of Type Strains, Phase IV (KMG-IV): sequencing the most valuable type-strain genomes for metagenomic binning, comparative biology and taxonomic classification.</title>
        <authorList>
            <person name="Goeker M."/>
        </authorList>
    </citation>
    <scope>NUCLEOTIDE SEQUENCE [LARGE SCALE GENOMIC DNA]</scope>
    <source>
        <strain evidence="3 4">DSM 103737</strain>
    </source>
</reference>
<feature type="chain" id="PRO_5032394811" evidence="2">
    <location>
        <begin position="30"/>
        <end position="287"/>
    </location>
</feature>
<feature type="region of interest" description="Disordered" evidence="1">
    <location>
        <begin position="30"/>
        <end position="50"/>
    </location>
</feature>
<dbReference type="AlphaFoldDB" id="A0A840BY37"/>
<evidence type="ECO:0000256" key="1">
    <source>
        <dbReference type="SAM" id="MobiDB-lite"/>
    </source>
</evidence>
<dbReference type="Proteomes" id="UP000577362">
    <property type="component" value="Unassembled WGS sequence"/>
</dbReference>
<feature type="signal peptide" evidence="2">
    <location>
        <begin position="1"/>
        <end position="29"/>
    </location>
</feature>
<comment type="caution">
    <text evidence="3">The sequence shown here is derived from an EMBL/GenBank/DDBJ whole genome shotgun (WGS) entry which is preliminary data.</text>
</comment>
<proteinExistence type="predicted"/>
<feature type="compositionally biased region" description="Pro residues" evidence="1">
    <location>
        <begin position="37"/>
        <end position="47"/>
    </location>
</feature>
<organism evidence="3 4">
    <name type="scientific">Chelatococcus caeni</name>
    <dbReference type="NCBI Taxonomy" id="1348468"/>
    <lineage>
        <taxon>Bacteria</taxon>
        <taxon>Pseudomonadati</taxon>
        <taxon>Pseudomonadota</taxon>
        <taxon>Alphaproteobacteria</taxon>
        <taxon>Hyphomicrobiales</taxon>
        <taxon>Chelatococcaceae</taxon>
        <taxon>Chelatococcus</taxon>
    </lineage>
</organism>